<dbReference type="RefSeq" id="XP_001010248.2">
    <property type="nucleotide sequence ID" value="XM_001010248.2"/>
</dbReference>
<dbReference type="KEGG" id="tet:TTHERM_01050490"/>
<evidence type="ECO:0000313" key="2">
    <source>
        <dbReference type="Proteomes" id="UP000009168"/>
    </source>
</evidence>
<proteinExistence type="predicted"/>
<name>Q22XK7_TETTS</name>
<dbReference type="AlphaFoldDB" id="Q22XK7"/>
<dbReference type="Proteomes" id="UP000009168">
    <property type="component" value="Unassembled WGS sequence"/>
</dbReference>
<dbReference type="eggNOG" id="ENOG502R2UW">
    <property type="taxonomic scope" value="Eukaryota"/>
</dbReference>
<dbReference type="HOGENOM" id="CLU_006621_0_0_1"/>
<dbReference type="GeneID" id="7826493"/>
<keyword evidence="2" id="KW-1185">Reference proteome</keyword>
<gene>
    <name evidence="1" type="ORF">TTHERM_01050490</name>
</gene>
<dbReference type="InParanoid" id="Q22XK7"/>
<sequence length="255" mass="30888">MIEFNKQIDLKKIYLDQKACIPYDITIIIQLEYQSQYSSFESCILNLQNQNFFRKYDRIQILIYDTQLEIFMPFTLISSDHQLNQIINSLRDLGKLFIQVNQKKLKELNWVQAIELSLSCIYEHKYNDFINFKQMLKSVKEGYKNFMRYKHLKIQQNMNEQERKQIIILFSKQQNSQIQSLNINDVYKLVNHQKLIIYHLKEYSLLENQSEQYQTPFLNYESFVDDIPFINQFKQLREEDSLNEENEFIAILNNS</sequence>
<protein>
    <submittedName>
        <fullName evidence="1">Tetratricopeptide repeat protein</fullName>
    </submittedName>
</protein>
<evidence type="ECO:0000313" key="1">
    <source>
        <dbReference type="EMBL" id="EAR90003.2"/>
    </source>
</evidence>
<organism evidence="1 2">
    <name type="scientific">Tetrahymena thermophila (strain SB210)</name>
    <dbReference type="NCBI Taxonomy" id="312017"/>
    <lineage>
        <taxon>Eukaryota</taxon>
        <taxon>Sar</taxon>
        <taxon>Alveolata</taxon>
        <taxon>Ciliophora</taxon>
        <taxon>Intramacronucleata</taxon>
        <taxon>Oligohymenophorea</taxon>
        <taxon>Hymenostomatida</taxon>
        <taxon>Tetrahymenina</taxon>
        <taxon>Tetrahymenidae</taxon>
        <taxon>Tetrahymena</taxon>
    </lineage>
</organism>
<accession>Q22XK7</accession>
<dbReference type="EMBL" id="GG662806">
    <property type="protein sequence ID" value="EAR90003.2"/>
    <property type="molecule type" value="Genomic_DNA"/>
</dbReference>
<reference evidence="2" key="1">
    <citation type="journal article" date="2006" name="PLoS Biol.">
        <title>Macronuclear genome sequence of the ciliate Tetrahymena thermophila, a model eukaryote.</title>
        <authorList>
            <person name="Eisen J.A."/>
            <person name="Coyne R.S."/>
            <person name="Wu M."/>
            <person name="Wu D."/>
            <person name="Thiagarajan M."/>
            <person name="Wortman J.R."/>
            <person name="Badger J.H."/>
            <person name="Ren Q."/>
            <person name="Amedeo P."/>
            <person name="Jones K.M."/>
            <person name="Tallon L.J."/>
            <person name="Delcher A.L."/>
            <person name="Salzberg S.L."/>
            <person name="Silva J.C."/>
            <person name="Haas B.J."/>
            <person name="Majoros W.H."/>
            <person name="Farzad M."/>
            <person name="Carlton J.M."/>
            <person name="Smith R.K. Jr."/>
            <person name="Garg J."/>
            <person name="Pearlman R.E."/>
            <person name="Karrer K.M."/>
            <person name="Sun L."/>
            <person name="Manning G."/>
            <person name="Elde N.C."/>
            <person name="Turkewitz A.P."/>
            <person name="Asai D.J."/>
            <person name="Wilkes D.E."/>
            <person name="Wang Y."/>
            <person name="Cai H."/>
            <person name="Collins K."/>
            <person name="Stewart B.A."/>
            <person name="Lee S.R."/>
            <person name="Wilamowska K."/>
            <person name="Weinberg Z."/>
            <person name="Ruzzo W.L."/>
            <person name="Wloga D."/>
            <person name="Gaertig J."/>
            <person name="Frankel J."/>
            <person name="Tsao C.-C."/>
            <person name="Gorovsky M.A."/>
            <person name="Keeling P.J."/>
            <person name="Waller R.F."/>
            <person name="Patron N.J."/>
            <person name="Cherry J.M."/>
            <person name="Stover N.A."/>
            <person name="Krieger C.J."/>
            <person name="del Toro C."/>
            <person name="Ryder H.F."/>
            <person name="Williamson S.C."/>
            <person name="Barbeau R.A."/>
            <person name="Hamilton E.P."/>
            <person name="Orias E."/>
        </authorList>
    </citation>
    <scope>NUCLEOTIDE SEQUENCE [LARGE SCALE GENOMIC DNA]</scope>
    <source>
        <strain evidence="2">SB210</strain>
    </source>
</reference>